<feature type="transmembrane region" description="Helical" evidence="1">
    <location>
        <begin position="146"/>
        <end position="170"/>
    </location>
</feature>
<sequence>MKVLRLALLIVLGGLFSAMASAHELRSGYLEVVQVEETPQFDIVWKAPVLAGLALDVEPVFPQDCKVDPVAAQRNAAGDILTVSRAVCAAPLVGRSLTFRGLEQTDGDVLIRIGALSGTTLSQRVTSHDPAVDWGRGASGSLFPTYFVLGVEHILIGLDHLLFLACLVLLIQRMQKLVVAITFFTIAHSLTLVATTFGWIGLSIAPVEATIALSIVFLASEILQARSGRQTLTQKYPWVVTFTFGLLHGLGFASVLSEIGLPGEAVPLALLAFNLGVEAGQLLFVGGTVLAVMVMNRVRLFQPARLVATYCIGSMATFWVIERML</sequence>
<accession>A0ABQ1JFF7</accession>
<feature type="transmembrane region" description="Helical" evidence="1">
    <location>
        <begin position="177"/>
        <end position="200"/>
    </location>
</feature>
<evidence type="ECO:0000313" key="4">
    <source>
        <dbReference type="Proteomes" id="UP000628854"/>
    </source>
</evidence>
<feature type="signal peptide" evidence="2">
    <location>
        <begin position="1"/>
        <end position="22"/>
    </location>
</feature>
<evidence type="ECO:0000256" key="1">
    <source>
        <dbReference type="SAM" id="Phobius"/>
    </source>
</evidence>
<gene>
    <name evidence="3" type="ORF">GCM10011503_12240</name>
</gene>
<keyword evidence="1" id="KW-1133">Transmembrane helix</keyword>
<comment type="caution">
    <text evidence="3">The sequence shown here is derived from an EMBL/GenBank/DDBJ whole genome shotgun (WGS) entry which is preliminary data.</text>
</comment>
<keyword evidence="1" id="KW-0472">Membrane</keyword>
<evidence type="ECO:0000256" key="2">
    <source>
        <dbReference type="SAM" id="SignalP"/>
    </source>
</evidence>
<dbReference type="RefSeq" id="WP_084393403.1">
    <property type="nucleotide sequence ID" value="NZ_BMKF01000001.1"/>
</dbReference>
<reference evidence="4" key="1">
    <citation type="journal article" date="2019" name="Int. J. Syst. Evol. Microbiol.">
        <title>The Global Catalogue of Microorganisms (GCM) 10K type strain sequencing project: providing services to taxonomists for standard genome sequencing and annotation.</title>
        <authorList>
            <consortium name="The Broad Institute Genomics Platform"/>
            <consortium name="The Broad Institute Genome Sequencing Center for Infectious Disease"/>
            <person name="Wu L."/>
            <person name="Ma J."/>
        </authorList>
    </citation>
    <scope>NUCLEOTIDE SEQUENCE [LARGE SCALE GENOMIC DNA]</scope>
    <source>
        <strain evidence="4">CGMCC 1.15928</strain>
    </source>
</reference>
<keyword evidence="4" id="KW-1185">Reference proteome</keyword>
<feature type="transmembrane region" description="Helical" evidence="1">
    <location>
        <begin position="206"/>
        <end position="224"/>
    </location>
</feature>
<feature type="transmembrane region" description="Helical" evidence="1">
    <location>
        <begin position="304"/>
        <end position="321"/>
    </location>
</feature>
<proteinExistence type="predicted"/>
<dbReference type="Pfam" id="PF13795">
    <property type="entry name" value="HupE_UreJ_2"/>
    <property type="match status" value="1"/>
</dbReference>
<evidence type="ECO:0000313" key="3">
    <source>
        <dbReference type="EMBL" id="GGB64962.1"/>
    </source>
</evidence>
<dbReference type="Proteomes" id="UP000628854">
    <property type="component" value="Unassembled WGS sequence"/>
</dbReference>
<protein>
    <submittedName>
        <fullName evidence="3">Membrane protein</fullName>
    </submittedName>
</protein>
<dbReference type="EMBL" id="BMKF01000001">
    <property type="protein sequence ID" value="GGB64962.1"/>
    <property type="molecule type" value="Genomic_DNA"/>
</dbReference>
<name>A0ABQ1JFF7_9PROT</name>
<feature type="chain" id="PRO_5046769782" evidence="2">
    <location>
        <begin position="23"/>
        <end position="325"/>
    </location>
</feature>
<keyword evidence="1" id="KW-0812">Transmembrane</keyword>
<dbReference type="InterPro" id="IPR032809">
    <property type="entry name" value="Put_HupE_UreJ"/>
</dbReference>
<feature type="transmembrane region" description="Helical" evidence="1">
    <location>
        <begin position="268"/>
        <end position="292"/>
    </location>
</feature>
<organism evidence="3 4">
    <name type="scientific">Henriciella pelagia</name>
    <dbReference type="NCBI Taxonomy" id="1977912"/>
    <lineage>
        <taxon>Bacteria</taxon>
        <taxon>Pseudomonadati</taxon>
        <taxon>Pseudomonadota</taxon>
        <taxon>Alphaproteobacteria</taxon>
        <taxon>Hyphomonadales</taxon>
        <taxon>Hyphomonadaceae</taxon>
        <taxon>Henriciella</taxon>
    </lineage>
</organism>
<keyword evidence="2" id="KW-0732">Signal</keyword>
<feature type="transmembrane region" description="Helical" evidence="1">
    <location>
        <begin position="236"/>
        <end position="256"/>
    </location>
</feature>